<gene>
    <name evidence="2" type="ORF">H0P51_14485</name>
</gene>
<evidence type="ECO:0000256" key="1">
    <source>
        <dbReference type="SAM" id="Phobius"/>
    </source>
</evidence>
<dbReference type="KEGG" id="mgor:H0P51_14485"/>
<organism evidence="2 3">
    <name type="scientific">Mycobacterium vicinigordonae</name>
    <dbReference type="NCBI Taxonomy" id="1719132"/>
    <lineage>
        <taxon>Bacteria</taxon>
        <taxon>Bacillati</taxon>
        <taxon>Actinomycetota</taxon>
        <taxon>Actinomycetes</taxon>
        <taxon>Mycobacteriales</taxon>
        <taxon>Mycobacteriaceae</taxon>
        <taxon>Mycobacterium</taxon>
    </lineage>
</organism>
<dbReference type="Proteomes" id="UP000510682">
    <property type="component" value="Chromosome"/>
</dbReference>
<protein>
    <submittedName>
        <fullName evidence="2">LapA family protein</fullName>
    </submittedName>
</protein>
<accession>A0A7D6HY24</accession>
<keyword evidence="3" id="KW-1185">Reference proteome</keyword>
<feature type="transmembrane region" description="Helical" evidence="1">
    <location>
        <begin position="12"/>
        <end position="32"/>
    </location>
</feature>
<reference evidence="2" key="1">
    <citation type="submission" date="2020-07" db="EMBL/GenBank/DDBJ databases">
        <title>Description of Mycobacterium gordonae subsp. intergordonae subsp.nov. and Mycobacterium gordonae subsp. gordonae subsp. nov.</title>
        <authorList>
            <person name="Huang H."/>
        </authorList>
    </citation>
    <scope>NUCLEOTIDE SEQUENCE [LARGE SCALE GENOMIC DNA]</scope>
    <source>
        <strain evidence="2">24T</strain>
    </source>
</reference>
<evidence type="ECO:0000313" key="3">
    <source>
        <dbReference type="Proteomes" id="UP000510682"/>
    </source>
</evidence>
<reference evidence="2" key="2">
    <citation type="submission" date="2020-07" db="EMBL/GenBank/DDBJ databases">
        <authorList>
            <person name="Yu X."/>
        </authorList>
    </citation>
    <scope>NUCLEOTIDE SEQUENCE [LARGE SCALE GENOMIC DNA]</scope>
    <source>
        <strain evidence="2">24T</strain>
    </source>
</reference>
<keyword evidence="1" id="KW-1133">Transmembrane helix</keyword>
<sequence>MQVPDAAQRAPGLLVVAGAVLAFVVSVAAFSLGKVDAGIATASVGMLVLSAGLSWLAMERRRVRDHERGIRLRNRQAG</sequence>
<keyword evidence="1" id="KW-0472">Membrane</keyword>
<proteinExistence type="predicted"/>
<name>A0A7D6HY24_9MYCO</name>
<dbReference type="AlphaFoldDB" id="A0A7D6HY24"/>
<keyword evidence="1" id="KW-0812">Transmembrane</keyword>
<feature type="transmembrane region" description="Helical" evidence="1">
    <location>
        <begin position="38"/>
        <end position="58"/>
    </location>
</feature>
<evidence type="ECO:0000313" key="2">
    <source>
        <dbReference type="EMBL" id="QLL10232.1"/>
    </source>
</evidence>
<dbReference type="EMBL" id="CP059165">
    <property type="protein sequence ID" value="QLL10232.1"/>
    <property type="molecule type" value="Genomic_DNA"/>
</dbReference>